<evidence type="ECO:0000256" key="2">
    <source>
        <dbReference type="ARBA" id="ARBA00022448"/>
    </source>
</evidence>
<dbReference type="GO" id="GO:0005524">
    <property type="term" value="F:ATP binding"/>
    <property type="evidence" value="ECO:0007669"/>
    <property type="project" value="UniProtKB-KW"/>
</dbReference>
<dbReference type="AlphaFoldDB" id="A0A2R6Y4U8"/>
<feature type="transmembrane region" description="Helical" evidence="9">
    <location>
        <begin position="12"/>
        <end position="35"/>
    </location>
</feature>
<dbReference type="InterPro" id="IPR027417">
    <property type="entry name" value="P-loop_NTPase"/>
</dbReference>
<organism evidence="12 13">
    <name type="scientific">Candidatus Carbonibacillus altaicus</name>
    <dbReference type="NCBI Taxonomy" id="2163959"/>
    <lineage>
        <taxon>Bacteria</taxon>
        <taxon>Bacillati</taxon>
        <taxon>Bacillota</taxon>
        <taxon>Bacilli</taxon>
        <taxon>Bacillales</taxon>
        <taxon>Candidatus Carbonibacillus</taxon>
    </lineage>
</organism>
<feature type="domain" description="ABC transmembrane type-1" evidence="11">
    <location>
        <begin position="16"/>
        <end position="298"/>
    </location>
</feature>
<dbReference type="PROSITE" id="PS50893">
    <property type="entry name" value="ABC_TRANSPORTER_2"/>
    <property type="match status" value="1"/>
</dbReference>
<gene>
    <name evidence="12" type="ORF">BSOLF_0879</name>
</gene>
<evidence type="ECO:0000256" key="4">
    <source>
        <dbReference type="ARBA" id="ARBA00022692"/>
    </source>
</evidence>
<dbReference type="InterPro" id="IPR039421">
    <property type="entry name" value="Type_1_exporter"/>
</dbReference>
<evidence type="ECO:0000256" key="6">
    <source>
        <dbReference type="ARBA" id="ARBA00022840"/>
    </source>
</evidence>
<dbReference type="InterPro" id="IPR003593">
    <property type="entry name" value="AAA+_ATPase"/>
</dbReference>
<dbReference type="SUPFAM" id="SSF90123">
    <property type="entry name" value="ABC transporter transmembrane region"/>
    <property type="match status" value="1"/>
</dbReference>
<dbReference type="PROSITE" id="PS50929">
    <property type="entry name" value="ABC_TM1F"/>
    <property type="match status" value="1"/>
</dbReference>
<feature type="transmembrane region" description="Helical" evidence="9">
    <location>
        <begin position="55"/>
        <end position="76"/>
    </location>
</feature>
<comment type="subcellular location">
    <subcellularLocation>
        <location evidence="1">Cell membrane</location>
        <topology evidence="1">Multi-pass membrane protein</topology>
    </subcellularLocation>
</comment>
<evidence type="ECO:0000256" key="7">
    <source>
        <dbReference type="ARBA" id="ARBA00022989"/>
    </source>
</evidence>
<dbReference type="Proteomes" id="UP000244338">
    <property type="component" value="Unassembled WGS sequence"/>
</dbReference>
<keyword evidence="3" id="KW-1003">Cell membrane</keyword>
<dbReference type="EMBL" id="PEBX01000003">
    <property type="protein sequence ID" value="PTQ57684.1"/>
    <property type="molecule type" value="Genomic_DNA"/>
</dbReference>
<evidence type="ECO:0000313" key="12">
    <source>
        <dbReference type="EMBL" id="PTQ57684.1"/>
    </source>
</evidence>
<feature type="domain" description="ABC transporter" evidence="10">
    <location>
        <begin position="351"/>
        <end position="586"/>
    </location>
</feature>
<evidence type="ECO:0000259" key="10">
    <source>
        <dbReference type="PROSITE" id="PS50893"/>
    </source>
</evidence>
<feature type="transmembrane region" description="Helical" evidence="9">
    <location>
        <begin position="133"/>
        <end position="151"/>
    </location>
</feature>
<dbReference type="CDD" id="cd18548">
    <property type="entry name" value="ABC_6TM_Tm287_like"/>
    <property type="match status" value="1"/>
</dbReference>
<keyword evidence="5" id="KW-0547">Nucleotide-binding</keyword>
<sequence length="593" mass="66217">MALLLKMLKPDRFWIVLIVFLTLSATMMELLLPTLLATIVDQGIVRGDIPYILKIGAWMLGITILELIFSVFSGLLSSRVAAKFGQTLRTRLFHHVLTLPQQDLQVFGTSTLITRATNDMTQVQQMLLMSLRMMVRAPLMAVGGVIMAISMDRSLSLVLLGTLPLLMIVIVWILRRALPLFKKMQERLDGLNRIVRQYLSGVRVIRAFAREKDEKKAIDAMSEKVMKTSIQVSILMATMSPLMMLIMNVSMVAILWVGAVRISSGALQVGALMAFIQYAMLILGALMMMTMIVFMLPRASVSMGRIAEVLSYRPTMSEPVSLSPSLPSESTHPTPTVVFEYAQPEDKVYRFRFESVTFRYPGAERAVLEDVSFSIEPGQVTAIIGGTGSGKSTLLHLLLRFYEVTHGRITLNDQDIREIPLERLRSLIGYVPQQTFLFSGTIFENIAAGYKDATRESVEKAAEVAQADAFIRTLPDGYDTYVERGGKNFSGGQKQRLAIARAIVRPAALYMFDDSFSALDYRTDLALRQALKTYLKHKTQLWVAQRTSTIREADQIIVLEHGRVAGIGRHESLLQTSSVYREIVQSQTSVSSA</sequence>
<dbReference type="InterPro" id="IPR003439">
    <property type="entry name" value="ABC_transporter-like_ATP-bd"/>
</dbReference>
<dbReference type="InterPro" id="IPR017871">
    <property type="entry name" value="ABC_transporter-like_CS"/>
</dbReference>
<keyword evidence="7 9" id="KW-1133">Transmembrane helix</keyword>
<dbReference type="Gene3D" id="3.40.50.300">
    <property type="entry name" value="P-loop containing nucleotide triphosphate hydrolases"/>
    <property type="match status" value="1"/>
</dbReference>
<evidence type="ECO:0000256" key="3">
    <source>
        <dbReference type="ARBA" id="ARBA00022475"/>
    </source>
</evidence>
<dbReference type="GO" id="GO:0016887">
    <property type="term" value="F:ATP hydrolysis activity"/>
    <property type="evidence" value="ECO:0007669"/>
    <property type="project" value="InterPro"/>
</dbReference>
<evidence type="ECO:0000313" key="13">
    <source>
        <dbReference type="Proteomes" id="UP000244338"/>
    </source>
</evidence>
<accession>A0A2R6Y4U8</accession>
<feature type="transmembrane region" description="Helical" evidence="9">
    <location>
        <begin position="271"/>
        <end position="296"/>
    </location>
</feature>
<dbReference type="Pfam" id="PF00664">
    <property type="entry name" value="ABC_membrane"/>
    <property type="match status" value="1"/>
</dbReference>
<feature type="transmembrane region" description="Helical" evidence="9">
    <location>
        <begin position="157"/>
        <end position="174"/>
    </location>
</feature>
<name>A0A2R6Y4U8_9BACL</name>
<keyword evidence="4 9" id="KW-0812">Transmembrane</keyword>
<dbReference type="Pfam" id="PF00005">
    <property type="entry name" value="ABC_tran"/>
    <property type="match status" value="1"/>
</dbReference>
<dbReference type="InterPro" id="IPR036640">
    <property type="entry name" value="ABC1_TM_sf"/>
</dbReference>
<keyword evidence="2" id="KW-0813">Transport</keyword>
<proteinExistence type="predicted"/>
<comment type="caution">
    <text evidence="12">The sequence shown here is derived from an EMBL/GenBank/DDBJ whole genome shotgun (WGS) entry which is preliminary data.</text>
</comment>
<evidence type="ECO:0000256" key="9">
    <source>
        <dbReference type="SAM" id="Phobius"/>
    </source>
</evidence>
<keyword evidence="8 9" id="KW-0472">Membrane</keyword>
<dbReference type="InterPro" id="IPR011527">
    <property type="entry name" value="ABC1_TM_dom"/>
</dbReference>
<evidence type="ECO:0000256" key="8">
    <source>
        <dbReference type="ARBA" id="ARBA00023136"/>
    </source>
</evidence>
<dbReference type="Gene3D" id="1.20.1560.10">
    <property type="entry name" value="ABC transporter type 1, transmembrane domain"/>
    <property type="match status" value="1"/>
</dbReference>
<evidence type="ECO:0000259" key="11">
    <source>
        <dbReference type="PROSITE" id="PS50929"/>
    </source>
</evidence>
<protein>
    <submittedName>
        <fullName evidence="12">Lipid A export ATP-binding/permease protein MsbA</fullName>
    </submittedName>
</protein>
<keyword evidence="6 12" id="KW-0067">ATP-binding</keyword>
<dbReference type="FunFam" id="3.40.50.300:FF:000221">
    <property type="entry name" value="Multidrug ABC transporter ATP-binding protein"/>
    <property type="match status" value="1"/>
</dbReference>
<dbReference type="GO" id="GO:0005886">
    <property type="term" value="C:plasma membrane"/>
    <property type="evidence" value="ECO:0007669"/>
    <property type="project" value="UniProtKB-SubCell"/>
</dbReference>
<evidence type="ECO:0000256" key="5">
    <source>
        <dbReference type="ARBA" id="ARBA00022741"/>
    </source>
</evidence>
<reference evidence="13" key="1">
    <citation type="journal article" date="2018" name="Sci. Rep.">
        <title>Lignite coal burning seam in the remote Altai Mountains harbors a hydrogen-driven thermophilic microbial community.</title>
        <authorList>
            <person name="Kadnikov V.V."/>
            <person name="Mardanov A.V."/>
            <person name="Ivasenko D.A."/>
            <person name="Antsiferov D.V."/>
            <person name="Beletsky A.V."/>
            <person name="Karnachuk O.V."/>
            <person name="Ravin N.V."/>
        </authorList>
    </citation>
    <scope>NUCLEOTIDE SEQUENCE [LARGE SCALE GENOMIC DNA]</scope>
</reference>
<evidence type="ECO:0000256" key="1">
    <source>
        <dbReference type="ARBA" id="ARBA00004651"/>
    </source>
</evidence>
<dbReference type="PROSITE" id="PS00211">
    <property type="entry name" value="ABC_TRANSPORTER_1"/>
    <property type="match status" value="1"/>
</dbReference>
<dbReference type="GO" id="GO:0015421">
    <property type="term" value="F:ABC-type oligopeptide transporter activity"/>
    <property type="evidence" value="ECO:0007669"/>
    <property type="project" value="TreeGrafter"/>
</dbReference>
<dbReference type="PANTHER" id="PTHR43394">
    <property type="entry name" value="ATP-DEPENDENT PERMEASE MDL1, MITOCHONDRIAL"/>
    <property type="match status" value="1"/>
</dbReference>
<dbReference type="SUPFAM" id="SSF52540">
    <property type="entry name" value="P-loop containing nucleoside triphosphate hydrolases"/>
    <property type="match status" value="1"/>
</dbReference>
<dbReference type="SMART" id="SM00382">
    <property type="entry name" value="AAA"/>
    <property type="match status" value="1"/>
</dbReference>
<dbReference type="PANTHER" id="PTHR43394:SF1">
    <property type="entry name" value="ATP-BINDING CASSETTE SUB-FAMILY B MEMBER 10, MITOCHONDRIAL"/>
    <property type="match status" value="1"/>
</dbReference>
<feature type="transmembrane region" description="Helical" evidence="9">
    <location>
        <begin position="234"/>
        <end position="259"/>
    </location>
</feature>